<keyword evidence="5" id="KW-1185">Reference proteome</keyword>
<proteinExistence type="predicted"/>
<evidence type="ECO:0000313" key="5">
    <source>
        <dbReference type="Proteomes" id="UP000315947"/>
    </source>
</evidence>
<dbReference type="NCBIfam" id="TIGR00254">
    <property type="entry name" value="GGDEF"/>
    <property type="match status" value="1"/>
</dbReference>
<dbReference type="Gene3D" id="3.30.70.270">
    <property type="match status" value="1"/>
</dbReference>
<dbReference type="InterPro" id="IPR050469">
    <property type="entry name" value="Diguanylate_Cyclase"/>
</dbReference>
<dbReference type="SUPFAM" id="SSF55073">
    <property type="entry name" value="Nucleotide cyclase"/>
    <property type="match status" value="1"/>
</dbReference>
<evidence type="ECO:0000259" key="3">
    <source>
        <dbReference type="PROSITE" id="PS50887"/>
    </source>
</evidence>
<dbReference type="EC" id="2.7.7.65" evidence="1"/>
<name>A0ABX5X2J5_9GAMM</name>
<evidence type="ECO:0000313" key="4">
    <source>
        <dbReference type="EMBL" id="QDO85396.1"/>
    </source>
</evidence>
<dbReference type="PANTHER" id="PTHR45138:SF9">
    <property type="entry name" value="DIGUANYLATE CYCLASE DGCM-RELATED"/>
    <property type="match status" value="1"/>
</dbReference>
<dbReference type="PANTHER" id="PTHR45138">
    <property type="entry name" value="REGULATORY COMPONENTS OF SENSORY TRANSDUCTION SYSTEM"/>
    <property type="match status" value="1"/>
</dbReference>
<organism evidence="4 5">
    <name type="scientific">Shewanella psychropiezotolerans</name>
    <dbReference type="NCBI Taxonomy" id="2593655"/>
    <lineage>
        <taxon>Bacteria</taxon>
        <taxon>Pseudomonadati</taxon>
        <taxon>Pseudomonadota</taxon>
        <taxon>Gammaproteobacteria</taxon>
        <taxon>Alteromonadales</taxon>
        <taxon>Shewanellaceae</taxon>
        <taxon>Shewanella</taxon>
    </lineage>
</organism>
<comment type="catalytic activity">
    <reaction evidence="2">
        <text>2 GTP = 3',3'-c-di-GMP + 2 diphosphate</text>
        <dbReference type="Rhea" id="RHEA:24898"/>
        <dbReference type="ChEBI" id="CHEBI:33019"/>
        <dbReference type="ChEBI" id="CHEBI:37565"/>
        <dbReference type="ChEBI" id="CHEBI:58805"/>
        <dbReference type="EC" id="2.7.7.65"/>
    </reaction>
</comment>
<reference evidence="4 5" key="1">
    <citation type="submission" date="2019-07" db="EMBL/GenBank/DDBJ databases">
        <title>Shewanella sp. YLB-06 whole genomic sequence.</title>
        <authorList>
            <person name="Yu L."/>
        </authorList>
    </citation>
    <scope>NUCLEOTIDE SEQUENCE [LARGE SCALE GENOMIC DNA]</scope>
    <source>
        <strain evidence="4 5">YLB-06</strain>
    </source>
</reference>
<accession>A0ABX5X2J5</accession>
<dbReference type="EMBL" id="CP041614">
    <property type="protein sequence ID" value="QDO85396.1"/>
    <property type="molecule type" value="Genomic_DNA"/>
</dbReference>
<dbReference type="InterPro" id="IPR000160">
    <property type="entry name" value="GGDEF_dom"/>
</dbReference>
<dbReference type="InterPro" id="IPR043128">
    <property type="entry name" value="Rev_trsase/Diguanyl_cyclase"/>
</dbReference>
<evidence type="ECO:0000256" key="1">
    <source>
        <dbReference type="ARBA" id="ARBA00012528"/>
    </source>
</evidence>
<dbReference type="Pfam" id="PF00990">
    <property type="entry name" value="GGDEF"/>
    <property type="match status" value="1"/>
</dbReference>
<feature type="domain" description="GGDEF" evidence="3">
    <location>
        <begin position="1"/>
        <end position="78"/>
    </location>
</feature>
<evidence type="ECO:0000256" key="2">
    <source>
        <dbReference type="ARBA" id="ARBA00034247"/>
    </source>
</evidence>
<dbReference type="PROSITE" id="PS50887">
    <property type="entry name" value="GGDEF"/>
    <property type="match status" value="1"/>
</dbReference>
<gene>
    <name evidence="4" type="ORF">FM037_21760</name>
</gene>
<dbReference type="Proteomes" id="UP000315947">
    <property type="component" value="Chromosome"/>
</dbReference>
<dbReference type="InterPro" id="IPR029787">
    <property type="entry name" value="Nucleotide_cyclase"/>
</dbReference>
<protein>
    <recommendedName>
        <fullName evidence="1">diguanylate cyclase</fullName>
        <ecNumber evidence="1">2.7.7.65</ecNumber>
    </recommendedName>
</protein>
<sequence>MPNTHIQGAAHVAHQLSIAISSKPILTPRGNIGVTISQGVACVSHQTDFEETKLLSLADKALYQAKSLGRDRFELATLKPCIVKEQA</sequence>